<feature type="region of interest" description="Disordered" evidence="6">
    <location>
        <begin position="242"/>
        <end position="276"/>
    </location>
</feature>
<evidence type="ECO:0000256" key="3">
    <source>
        <dbReference type="ARBA" id="ARBA00022786"/>
    </source>
</evidence>
<keyword evidence="3" id="KW-0833">Ubl conjugation pathway</keyword>
<evidence type="ECO:0000256" key="1">
    <source>
        <dbReference type="ARBA" id="ARBA00022723"/>
    </source>
</evidence>
<dbReference type="Gene3D" id="3.30.40.150">
    <property type="entry name" value="TRAF-like zinc-finger, N-terminal subdomain"/>
    <property type="match status" value="1"/>
</dbReference>
<dbReference type="PANTHER" id="PTHR15933">
    <property type="entry name" value="PROTEIN CBG16327"/>
    <property type="match status" value="1"/>
</dbReference>
<evidence type="ECO:0000259" key="8">
    <source>
        <dbReference type="PROSITE" id="PS50181"/>
    </source>
</evidence>
<dbReference type="Proteomes" id="UP000314986">
    <property type="component" value="Unassembled WGS sequence"/>
</dbReference>
<reference evidence="10" key="2">
    <citation type="journal article" date="2007" name="PLoS Biol.">
        <title>Survey sequencing and comparative analysis of the elephant shark (Callorhinchus milii) genome.</title>
        <authorList>
            <person name="Venkatesh B."/>
            <person name="Kirkness E.F."/>
            <person name="Loh Y.H."/>
            <person name="Halpern A.L."/>
            <person name="Lee A.P."/>
            <person name="Johnson J."/>
            <person name="Dandona N."/>
            <person name="Viswanathan L.D."/>
            <person name="Tay A."/>
            <person name="Venter J.C."/>
            <person name="Strausberg R.L."/>
            <person name="Brenner S."/>
        </authorList>
    </citation>
    <scope>NUCLEOTIDE SEQUENCE [LARGE SCALE GENOMIC DNA]</scope>
</reference>
<protein>
    <submittedName>
        <fullName evidence="9">F-box protein 40, tandem duplicate 1</fullName>
    </submittedName>
</protein>
<dbReference type="OrthoDB" id="5918172at2759"/>
<evidence type="ECO:0000256" key="6">
    <source>
        <dbReference type="SAM" id="MobiDB-lite"/>
    </source>
</evidence>
<dbReference type="AlphaFoldDB" id="A0A4W3GV39"/>
<dbReference type="InterPro" id="IPR043013">
    <property type="entry name" value="Znf_TRAF_N"/>
</dbReference>
<dbReference type="InterPro" id="IPR001810">
    <property type="entry name" value="F-box_dom"/>
</dbReference>
<name>A0A4W3GV39_CALMI</name>
<dbReference type="Gene3D" id="1.20.1280.50">
    <property type="match status" value="1"/>
</dbReference>
<dbReference type="SUPFAM" id="SSF81383">
    <property type="entry name" value="F-box domain"/>
    <property type="match status" value="1"/>
</dbReference>
<reference evidence="9" key="4">
    <citation type="submission" date="2025-05" db="UniProtKB">
        <authorList>
            <consortium name="Ensembl"/>
        </authorList>
    </citation>
    <scope>IDENTIFICATION</scope>
</reference>
<dbReference type="PANTHER" id="PTHR15933:SF1">
    <property type="entry name" value="F-BOX ONLY PROTEIN 40"/>
    <property type="match status" value="1"/>
</dbReference>
<dbReference type="STRING" id="7868.ENSCMIP00000008138"/>
<keyword evidence="1 5" id="KW-0479">Metal-binding</keyword>
<dbReference type="Pfam" id="PF15966">
    <property type="entry name" value="F-box_4"/>
    <property type="match status" value="1"/>
</dbReference>
<dbReference type="GeneTree" id="ENSGT00950000183204"/>
<feature type="zinc finger region" description="TRAF-type" evidence="5">
    <location>
        <begin position="54"/>
        <end position="96"/>
    </location>
</feature>
<keyword evidence="10" id="KW-1185">Reference proteome</keyword>
<dbReference type="InterPro" id="IPR001293">
    <property type="entry name" value="Znf_TRAF"/>
</dbReference>
<accession>A0A4W3GV39</accession>
<sequence>MSINRNLNHTSHRHCETCFNRYCRKSFEHAVSCLVVDCSSKCGATFHLCKEEEHKLLCPREHVPCLNSAYGCPFFMARSKLGKHLHICPASVVACSMEWNRWPVSESHKTLQKNILKEPTNLENLATAMAMRDQRILFNSIKMAELFPEMTERDEENDLDLSEVGAVGGQSGASALDPHLLETGTQESDEDKEEVVDLTDEERKALAKDKSVVCNDLNRYDVWEKIFSKEKRSCKITEANSLKVKTKQPSSSTDNKKERCENKSNSPDLPSLVKAERKGGAPWNEGVLDRLSSQLDSRSFTMYLLHHGRMLIRFGQMSACTPKEKDFVYGNLEPQIVRTVNTFKVPISYHTKRNQMLGVMKRKVENKAVDTSDLETEMQQNDEVSVSMLCSLEGMLKGHIISETKATDGCFVDIGTQAYSFPSAPFRQDVVLADVAAERSSSLHLELQTECITRRYNRLSSTFKFTCQQFFRRDEFSSHFKNVHTDIQSSLNGWMEQRCPLAYLGCPYSQQRFCPSRPKAKVVYNHDQSTFAIRPYISPVLHRSCEEKLNVSKRSKKMDALSSLPSEIVRHIACFLDSYSLSQFSQVSVLMNDVCTTLLSQRGMVSLVWEKKSYSAGSFSWRARKRRWQFSSVFSTIDHWRFADIPSMGEHLKSCLYYMTECRSTPVPLTSMCMTEGQKQEKNTLVETLKRKKMSRLSSLTI</sequence>
<keyword evidence="2 5" id="KW-0863">Zinc-finger</keyword>
<dbReference type="PROSITE" id="PS50145">
    <property type="entry name" value="ZF_TRAF"/>
    <property type="match status" value="1"/>
</dbReference>
<dbReference type="Ensembl" id="ENSCMIT00000008373.1">
    <property type="protein sequence ID" value="ENSCMIP00000008138.1"/>
    <property type="gene ID" value="ENSCMIG00000004388.1"/>
</dbReference>
<dbReference type="SUPFAM" id="SSF49599">
    <property type="entry name" value="TRAF domain-like"/>
    <property type="match status" value="1"/>
</dbReference>
<reference evidence="10" key="1">
    <citation type="journal article" date="2006" name="Science">
        <title>Ancient noncoding elements conserved in the human genome.</title>
        <authorList>
            <person name="Venkatesh B."/>
            <person name="Kirkness E.F."/>
            <person name="Loh Y.H."/>
            <person name="Halpern A.L."/>
            <person name="Lee A.P."/>
            <person name="Johnson J."/>
            <person name="Dandona N."/>
            <person name="Viswanathan L.D."/>
            <person name="Tay A."/>
            <person name="Venter J.C."/>
            <person name="Strausberg R.L."/>
            <person name="Brenner S."/>
        </authorList>
    </citation>
    <scope>NUCLEOTIDE SEQUENCE [LARGE SCALE GENOMIC DNA]</scope>
</reference>
<dbReference type="InterPro" id="IPR036047">
    <property type="entry name" value="F-box-like_dom_sf"/>
</dbReference>
<feature type="domain" description="TRAF-type" evidence="7">
    <location>
        <begin position="54"/>
        <end position="96"/>
    </location>
</feature>
<organism evidence="9 10">
    <name type="scientific">Callorhinchus milii</name>
    <name type="common">Ghost shark</name>
    <dbReference type="NCBI Taxonomy" id="7868"/>
    <lineage>
        <taxon>Eukaryota</taxon>
        <taxon>Metazoa</taxon>
        <taxon>Chordata</taxon>
        <taxon>Craniata</taxon>
        <taxon>Vertebrata</taxon>
        <taxon>Chondrichthyes</taxon>
        <taxon>Holocephali</taxon>
        <taxon>Chimaeriformes</taxon>
        <taxon>Callorhinchidae</taxon>
        <taxon>Callorhinchus</taxon>
    </lineage>
</organism>
<dbReference type="OMA" id="RKKIWQF"/>
<dbReference type="GO" id="GO:0005737">
    <property type="term" value="C:cytoplasm"/>
    <property type="evidence" value="ECO:0007669"/>
    <property type="project" value="TreeGrafter"/>
</dbReference>
<dbReference type="GO" id="GO:0061630">
    <property type="term" value="F:ubiquitin protein ligase activity"/>
    <property type="evidence" value="ECO:0007669"/>
    <property type="project" value="InterPro"/>
</dbReference>
<evidence type="ECO:0000313" key="9">
    <source>
        <dbReference type="Ensembl" id="ENSCMIP00000008138.1"/>
    </source>
</evidence>
<evidence type="ECO:0000259" key="7">
    <source>
        <dbReference type="PROSITE" id="PS50145"/>
    </source>
</evidence>
<keyword evidence="4 5" id="KW-0862">Zinc</keyword>
<evidence type="ECO:0000256" key="4">
    <source>
        <dbReference type="ARBA" id="ARBA00022833"/>
    </source>
</evidence>
<evidence type="ECO:0000313" key="10">
    <source>
        <dbReference type="Proteomes" id="UP000314986"/>
    </source>
</evidence>
<proteinExistence type="predicted"/>
<dbReference type="Pfam" id="PF15965">
    <property type="entry name" value="zf-TRAF_2"/>
    <property type="match status" value="1"/>
</dbReference>
<evidence type="ECO:0000256" key="2">
    <source>
        <dbReference type="ARBA" id="ARBA00022771"/>
    </source>
</evidence>
<dbReference type="InterPro" id="IPR031890">
    <property type="entry name" value="Fbxo30/Fbxo40"/>
</dbReference>
<feature type="domain" description="F-box" evidence="8">
    <location>
        <begin position="558"/>
        <end position="612"/>
    </location>
</feature>
<dbReference type="KEGG" id="cmk:103188656"/>
<reference evidence="10" key="3">
    <citation type="journal article" date="2014" name="Nature">
        <title>Elephant shark genome provides unique insights into gnathostome evolution.</title>
        <authorList>
            <consortium name="International Elephant Shark Genome Sequencing Consortium"/>
            <person name="Venkatesh B."/>
            <person name="Lee A.P."/>
            <person name="Ravi V."/>
            <person name="Maurya A.K."/>
            <person name="Lian M.M."/>
            <person name="Swann J.B."/>
            <person name="Ohta Y."/>
            <person name="Flajnik M.F."/>
            <person name="Sutoh Y."/>
            <person name="Kasahara M."/>
            <person name="Hoon S."/>
            <person name="Gangu V."/>
            <person name="Roy S.W."/>
            <person name="Irimia M."/>
            <person name="Korzh V."/>
            <person name="Kondrychyn I."/>
            <person name="Lim Z.W."/>
            <person name="Tay B.H."/>
            <person name="Tohari S."/>
            <person name="Kong K.W."/>
            <person name="Ho S."/>
            <person name="Lorente-Galdos B."/>
            <person name="Quilez J."/>
            <person name="Marques-Bonet T."/>
            <person name="Raney B.J."/>
            <person name="Ingham P.W."/>
            <person name="Tay A."/>
            <person name="Hillier L.W."/>
            <person name="Minx P."/>
            <person name="Boehm T."/>
            <person name="Wilson R.K."/>
            <person name="Brenner S."/>
            <person name="Warren W.C."/>
        </authorList>
    </citation>
    <scope>NUCLEOTIDE SEQUENCE [LARGE SCALE GENOMIC DNA]</scope>
</reference>
<dbReference type="PROSITE" id="PS50181">
    <property type="entry name" value="FBOX"/>
    <property type="match status" value="1"/>
</dbReference>
<gene>
    <name evidence="9" type="primary">LOC103188656</name>
</gene>
<dbReference type="Ensembl" id="ENSCMIT00000008376.1">
    <property type="protein sequence ID" value="ENSCMIP00000008141.1"/>
    <property type="gene ID" value="ENSCMIG00000004388.1"/>
</dbReference>
<evidence type="ECO:0000256" key="5">
    <source>
        <dbReference type="PROSITE-ProRule" id="PRU00207"/>
    </source>
</evidence>
<dbReference type="GeneID" id="103188656"/>
<dbReference type="GO" id="GO:0008270">
    <property type="term" value="F:zinc ion binding"/>
    <property type="evidence" value="ECO:0007669"/>
    <property type="project" value="UniProtKB-KW"/>
</dbReference>